<keyword evidence="5 7" id="KW-1133">Transmembrane helix</keyword>
<keyword evidence="3 7" id="KW-0812">Transmembrane</keyword>
<feature type="transmembrane region" description="Helical" evidence="7">
    <location>
        <begin position="6"/>
        <end position="27"/>
    </location>
</feature>
<comment type="subcellular location">
    <subcellularLocation>
        <location evidence="1">Membrane</location>
        <topology evidence="1">Multi-pass membrane protein</topology>
    </subcellularLocation>
</comment>
<accession>A0A7K1XVN6</accession>
<keyword evidence="10" id="KW-1185">Reference proteome</keyword>
<feature type="transmembrane region" description="Helical" evidence="7">
    <location>
        <begin position="109"/>
        <end position="130"/>
    </location>
</feature>
<dbReference type="GO" id="GO:0006508">
    <property type="term" value="P:proteolysis"/>
    <property type="evidence" value="ECO:0007669"/>
    <property type="project" value="UniProtKB-KW"/>
</dbReference>
<dbReference type="InterPro" id="IPR022764">
    <property type="entry name" value="Peptidase_S54_rhomboid_dom"/>
</dbReference>
<feature type="transmembrane region" description="Helical" evidence="7">
    <location>
        <begin position="136"/>
        <end position="161"/>
    </location>
</feature>
<comment type="caution">
    <text evidence="9">The sequence shown here is derived from an EMBL/GenBank/DDBJ whole genome shotgun (WGS) entry which is preliminary data.</text>
</comment>
<proteinExistence type="inferred from homology"/>
<dbReference type="InterPro" id="IPR035952">
    <property type="entry name" value="Rhomboid-like_sf"/>
</dbReference>
<name>A0A7K1XVN6_9SPHI</name>
<evidence type="ECO:0000256" key="2">
    <source>
        <dbReference type="ARBA" id="ARBA00009045"/>
    </source>
</evidence>
<dbReference type="SUPFAM" id="SSF144091">
    <property type="entry name" value="Rhomboid-like"/>
    <property type="match status" value="1"/>
</dbReference>
<protein>
    <submittedName>
        <fullName evidence="9">Rhomboid family intramembrane serine protease</fullName>
    </submittedName>
</protein>
<evidence type="ECO:0000259" key="8">
    <source>
        <dbReference type="Pfam" id="PF01694"/>
    </source>
</evidence>
<evidence type="ECO:0000256" key="3">
    <source>
        <dbReference type="ARBA" id="ARBA00022692"/>
    </source>
</evidence>
<evidence type="ECO:0000256" key="7">
    <source>
        <dbReference type="SAM" id="Phobius"/>
    </source>
</evidence>
<evidence type="ECO:0000256" key="4">
    <source>
        <dbReference type="ARBA" id="ARBA00022801"/>
    </source>
</evidence>
<evidence type="ECO:0000256" key="5">
    <source>
        <dbReference type="ARBA" id="ARBA00022989"/>
    </source>
</evidence>
<reference evidence="9 10" key="1">
    <citation type="submission" date="2019-11" db="EMBL/GenBank/DDBJ databases">
        <title>Pedobacter sp. HMF7056 Genome sequencing and assembly.</title>
        <authorList>
            <person name="Kang H."/>
            <person name="Kim H."/>
            <person name="Joh K."/>
        </authorList>
    </citation>
    <scope>NUCLEOTIDE SEQUENCE [LARGE SCALE GENOMIC DNA]</scope>
    <source>
        <strain evidence="9 10">HMF7056</strain>
    </source>
</reference>
<feature type="transmembrane region" description="Helical" evidence="7">
    <location>
        <begin position="48"/>
        <end position="75"/>
    </location>
</feature>
<feature type="transmembrane region" description="Helical" evidence="7">
    <location>
        <begin position="173"/>
        <end position="197"/>
    </location>
</feature>
<evidence type="ECO:0000256" key="6">
    <source>
        <dbReference type="ARBA" id="ARBA00023136"/>
    </source>
</evidence>
<dbReference type="GO" id="GO:0004252">
    <property type="term" value="F:serine-type endopeptidase activity"/>
    <property type="evidence" value="ECO:0007669"/>
    <property type="project" value="InterPro"/>
</dbReference>
<feature type="domain" description="Peptidase S54 rhomboid" evidence="8">
    <location>
        <begin position="46"/>
        <end position="188"/>
    </location>
</feature>
<dbReference type="EMBL" id="WVHS01000001">
    <property type="protein sequence ID" value="MXV14877.1"/>
    <property type="molecule type" value="Genomic_DNA"/>
</dbReference>
<feature type="transmembrane region" description="Helical" evidence="7">
    <location>
        <begin position="81"/>
        <end position="97"/>
    </location>
</feature>
<dbReference type="Proteomes" id="UP000451233">
    <property type="component" value="Unassembled WGS sequence"/>
</dbReference>
<dbReference type="PANTHER" id="PTHR43731:SF14">
    <property type="entry name" value="PRESENILIN-ASSOCIATED RHOMBOID-LIKE PROTEIN, MITOCHONDRIAL"/>
    <property type="match status" value="1"/>
</dbReference>
<dbReference type="Pfam" id="PF01694">
    <property type="entry name" value="Rhomboid"/>
    <property type="match status" value="1"/>
</dbReference>
<keyword evidence="6 7" id="KW-0472">Membrane</keyword>
<evidence type="ECO:0000313" key="9">
    <source>
        <dbReference type="EMBL" id="MXV14877.1"/>
    </source>
</evidence>
<dbReference type="InterPro" id="IPR050925">
    <property type="entry name" value="Rhomboid_protease_S54"/>
</dbReference>
<dbReference type="RefSeq" id="WP_160905820.1">
    <property type="nucleotide sequence ID" value="NZ_WVHS01000001.1"/>
</dbReference>
<comment type="similarity">
    <text evidence="2">Belongs to the peptidase S54 family.</text>
</comment>
<dbReference type="PANTHER" id="PTHR43731">
    <property type="entry name" value="RHOMBOID PROTEASE"/>
    <property type="match status" value="1"/>
</dbReference>
<organism evidence="9 10">
    <name type="scientific">Hufsiella ginkgonis</name>
    <dbReference type="NCBI Taxonomy" id="2695274"/>
    <lineage>
        <taxon>Bacteria</taxon>
        <taxon>Pseudomonadati</taxon>
        <taxon>Bacteroidota</taxon>
        <taxon>Sphingobacteriia</taxon>
        <taxon>Sphingobacteriales</taxon>
        <taxon>Sphingobacteriaceae</taxon>
        <taxon>Hufsiella</taxon>
    </lineage>
</organism>
<keyword evidence="9" id="KW-0645">Protease</keyword>
<gene>
    <name evidence="9" type="ORF">GS398_06175</name>
</gene>
<evidence type="ECO:0000256" key="1">
    <source>
        <dbReference type="ARBA" id="ARBA00004141"/>
    </source>
</evidence>
<keyword evidence="4" id="KW-0378">Hydrolase</keyword>
<dbReference type="GO" id="GO:0016020">
    <property type="term" value="C:membrane"/>
    <property type="evidence" value="ECO:0007669"/>
    <property type="project" value="UniProtKB-SubCell"/>
</dbReference>
<dbReference type="Gene3D" id="1.20.1540.10">
    <property type="entry name" value="Rhomboid-like"/>
    <property type="match status" value="1"/>
</dbReference>
<sequence length="204" mass="22672">MEQYLTETPVASFIFLVTIATSLYAFYNDEIYHKFMLNPYSVSRNERVYSIITSGLIHLDMMHLVFNMIAFTFAFPLELELGHWQFGALYIASLALSDIGTIVKHKDNYGYNSLGASGAVSAVIFSYILFAPKTGIGLIFLPGINIPGYIFGPLYLVYSAYAANKESRINHDAHFYGAVAGIIITIMFQPGVVPHFLNEVGLTS</sequence>
<dbReference type="AlphaFoldDB" id="A0A7K1XVN6"/>
<evidence type="ECO:0000313" key="10">
    <source>
        <dbReference type="Proteomes" id="UP000451233"/>
    </source>
</evidence>